<evidence type="ECO:0000313" key="10">
    <source>
        <dbReference type="EMBL" id="MCI0182038.1"/>
    </source>
</evidence>
<evidence type="ECO:0000256" key="2">
    <source>
        <dbReference type="ARBA" id="ARBA00022741"/>
    </source>
</evidence>
<dbReference type="PROSITE" id="PS00486">
    <property type="entry name" value="DNA_MISMATCH_REPAIR_2"/>
    <property type="match status" value="1"/>
</dbReference>
<gene>
    <name evidence="10" type="primary">mutS2_1</name>
    <name evidence="7" type="synonym">mutS2</name>
    <name evidence="7" type="synonym">rqcU</name>
    <name evidence="10" type="ORF">MM817_00289</name>
</gene>
<keyword evidence="11" id="KW-1185">Reference proteome</keyword>
<dbReference type="GO" id="GO:0006298">
    <property type="term" value="P:mismatch repair"/>
    <property type="evidence" value="ECO:0007669"/>
    <property type="project" value="InterPro"/>
</dbReference>
<dbReference type="GO" id="GO:0140664">
    <property type="term" value="F:ATP-dependent DNA damage sensor activity"/>
    <property type="evidence" value="ECO:0007669"/>
    <property type="project" value="InterPro"/>
</dbReference>
<dbReference type="InterPro" id="IPR007696">
    <property type="entry name" value="DNA_mismatch_repair_MutS_core"/>
</dbReference>
<feature type="coiled-coil region" evidence="8">
    <location>
        <begin position="540"/>
        <end position="599"/>
    </location>
</feature>
<dbReference type="GO" id="GO:0004519">
    <property type="term" value="F:endonuclease activity"/>
    <property type="evidence" value="ECO:0007669"/>
    <property type="project" value="UniProtKB-UniRule"/>
</dbReference>
<dbReference type="Pfam" id="PF01713">
    <property type="entry name" value="Smr"/>
    <property type="match status" value="1"/>
</dbReference>
<dbReference type="EC" id="3.6.4.-" evidence="7"/>
<dbReference type="GO" id="GO:0045910">
    <property type="term" value="P:negative regulation of DNA recombination"/>
    <property type="evidence" value="ECO:0007669"/>
    <property type="project" value="InterPro"/>
</dbReference>
<dbReference type="EC" id="3.1.-.-" evidence="7"/>
<comment type="subunit">
    <text evidence="7">Homodimer. Binds to stalled ribosomes, contacting rRNA.</text>
</comment>
<dbReference type="InterPro" id="IPR036187">
    <property type="entry name" value="DNA_mismatch_repair_MutS_sf"/>
</dbReference>
<dbReference type="SUPFAM" id="SSF52540">
    <property type="entry name" value="P-loop containing nucleoside triphosphate hydrolases"/>
    <property type="match status" value="1"/>
</dbReference>
<protein>
    <recommendedName>
        <fullName evidence="7">Endonuclease MutS2</fullName>
        <ecNumber evidence="7">3.1.-.-</ecNumber>
    </recommendedName>
    <alternativeName>
        <fullName evidence="7">Ribosome-associated protein quality control-upstream factor</fullName>
        <shortName evidence="7">RQC-upstream factor</shortName>
        <shortName evidence="7">RqcU</shortName>
        <ecNumber evidence="7">3.6.4.-</ecNumber>
    </alternativeName>
</protein>
<keyword evidence="6 7" id="KW-0238">DNA-binding</keyword>
<dbReference type="FunFam" id="3.40.50.300:FF:000830">
    <property type="entry name" value="Endonuclease MutS2"/>
    <property type="match status" value="1"/>
</dbReference>
<keyword evidence="5 7" id="KW-0694">RNA-binding</keyword>
<dbReference type="RefSeq" id="WP_241711658.1">
    <property type="nucleotide sequence ID" value="NZ_JALBUF010000001.1"/>
</dbReference>
<dbReference type="PROSITE" id="PS50828">
    <property type="entry name" value="SMR"/>
    <property type="match status" value="1"/>
</dbReference>
<dbReference type="PANTHER" id="PTHR48466">
    <property type="entry name" value="OS10G0509000 PROTEIN-RELATED"/>
    <property type="match status" value="1"/>
</dbReference>
<organism evidence="10 11">
    <name type="scientific">Sulfoacidibacillus ferrooxidans</name>
    <dbReference type="NCBI Taxonomy" id="2005001"/>
    <lineage>
        <taxon>Bacteria</taxon>
        <taxon>Bacillati</taxon>
        <taxon>Bacillota</taxon>
        <taxon>Bacilli</taxon>
        <taxon>Bacillales</taxon>
        <taxon>Alicyclobacillaceae</taxon>
        <taxon>Sulfoacidibacillus</taxon>
    </lineage>
</organism>
<evidence type="ECO:0000256" key="5">
    <source>
        <dbReference type="ARBA" id="ARBA00022884"/>
    </source>
</evidence>
<feature type="coiled-coil region" evidence="8">
    <location>
        <begin position="146"/>
        <end position="173"/>
    </location>
</feature>
<keyword evidence="8" id="KW-0175">Coiled coil</keyword>
<evidence type="ECO:0000256" key="1">
    <source>
        <dbReference type="ARBA" id="ARBA00022730"/>
    </source>
</evidence>
<dbReference type="EMBL" id="JALBUF010000001">
    <property type="protein sequence ID" value="MCI0182038.1"/>
    <property type="molecule type" value="Genomic_DNA"/>
</dbReference>
<keyword evidence="7 10" id="KW-0255">Endonuclease</keyword>
<dbReference type="InterPro" id="IPR005747">
    <property type="entry name" value="MutS2"/>
</dbReference>
<comment type="function">
    <text evidence="7">Endonuclease that is involved in the suppression of homologous recombination and thus may have a key role in the control of bacterial genetic diversity.</text>
</comment>
<evidence type="ECO:0000256" key="4">
    <source>
        <dbReference type="ARBA" id="ARBA00022840"/>
    </source>
</evidence>
<dbReference type="GO" id="GO:0005524">
    <property type="term" value="F:ATP binding"/>
    <property type="evidence" value="ECO:0007669"/>
    <property type="project" value="UniProtKB-UniRule"/>
</dbReference>
<comment type="similarity">
    <text evidence="7">Belongs to the DNA mismatch repair MutS family. MutS2 subfamily.</text>
</comment>
<dbReference type="InterPro" id="IPR000432">
    <property type="entry name" value="DNA_mismatch_repair_MutS_C"/>
</dbReference>
<evidence type="ECO:0000259" key="9">
    <source>
        <dbReference type="PROSITE" id="PS50828"/>
    </source>
</evidence>
<dbReference type="Gene3D" id="3.30.1370.110">
    <property type="match status" value="1"/>
</dbReference>
<dbReference type="HAMAP" id="MF_00092">
    <property type="entry name" value="MutS2"/>
    <property type="match status" value="1"/>
</dbReference>
<dbReference type="SUPFAM" id="SSF48334">
    <property type="entry name" value="DNA repair protein MutS, domain III"/>
    <property type="match status" value="1"/>
</dbReference>
<evidence type="ECO:0000256" key="8">
    <source>
        <dbReference type="SAM" id="Coils"/>
    </source>
</evidence>
<dbReference type="InterPro" id="IPR036063">
    <property type="entry name" value="Smr_dom_sf"/>
</dbReference>
<dbReference type="Proteomes" id="UP001139263">
    <property type="component" value="Unassembled WGS sequence"/>
</dbReference>
<keyword evidence="2 7" id="KW-0547">Nucleotide-binding</keyword>
<dbReference type="GO" id="GO:0072344">
    <property type="term" value="P:rescue of stalled ribosome"/>
    <property type="evidence" value="ECO:0007669"/>
    <property type="project" value="UniProtKB-UniRule"/>
</dbReference>
<dbReference type="SUPFAM" id="SSF160443">
    <property type="entry name" value="SMR domain-like"/>
    <property type="match status" value="1"/>
</dbReference>
<evidence type="ECO:0000313" key="11">
    <source>
        <dbReference type="Proteomes" id="UP001139263"/>
    </source>
</evidence>
<dbReference type="CDD" id="cd03280">
    <property type="entry name" value="ABC_MutS2"/>
    <property type="match status" value="1"/>
</dbReference>
<evidence type="ECO:0000256" key="7">
    <source>
        <dbReference type="HAMAP-Rule" id="MF_00092"/>
    </source>
</evidence>
<proteinExistence type="inferred from homology"/>
<dbReference type="GO" id="GO:0019843">
    <property type="term" value="F:rRNA binding"/>
    <property type="evidence" value="ECO:0007669"/>
    <property type="project" value="UniProtKB-UniRule"/>
</dbReference>
<dbReference type="GO" id="GO:0016887">
    <property type="term" value="F:ATP hydrolysis activity"/>
    <property type="evidence" value="ECO:0007669"/>
    <property type="project" value="InterPro"/>
</dbReference>
<dbReference type="Pfam" id="PF20297">
    <property type="entry name" value="MSSS"/>
    <property type="match status" value="1"/>
</dbReference>
<feature type="binding site" evidence="7">
    <location>
        <begin position="334"/>
        <end position="341"/>
    </location>
    <ligand>
        <name>ATP</name>
        <dbReference type="ChEBI" id="CHEBI:30616"/>
    </ligand>
</feature>
<dbReference type="InterPro" id="IPR027417">
    <property type="entry name" value="P-loop_NTPase"/>
</dbReference>
<dbReference type="Gene3D" id="3.40.50.300">
    <property type="entry name" value="P-loop containing nucleotide triphosphate hydrolases"/>
    <property type="match status" value="1"/>
</dbReference>
<evidence type="ECO:0000256" key="3">
    <source>
        <dbReference type="ARBA" id="ARBA00022801"/>
    </source>
</evidence>
<dbReference type="InterPro" id="IPR002625">
    <property type="entry name" value="Smr_dom"/>
</dbReference>
<dbReference type="Pfam" id="PF00488">
    <property type="entry name" value="MutS_V"/>
    <property type="match status" value="1"/>
</dbReference>
<name>A0A9X1V8N4_9BACL</name>
<keyword evidence="1 7" id="KW-0699">rRNA-binding</keyword>
<dbReference type="AlphaFoldDB" id="A0A9X1V8N4"/>
<comment type="caution">
    <text evidence="10">The sequence shown here is derived from an EMBL/GenBank/DDBJ whole genome shotgun (WGS) entry which is preliminary data.</text>
</comment>
<dbReference type="InterPro" id="IPR045076">
    <property type="entry name" value="MutS"/>
</dbReference>
<dbReference type="SMART" id="SM00463">
    <property type="entry name" value="SMR"/>
    <property type="match status" value="1"/>
</dbReference>
<feature type="domain" description="Smr" evidence="9">
    <location>
        <begin position="708"/>
        <end position="783"/>
    </location>
</feature>
<dbReference type="InterPro" id="IPR046893">
    <property type="entry name" value="MSSS"/>
</dbReference>
<accession>A0A9X1V8N4</accession>
<comment type="function">
    <text evidence="7">Acts as a ribosome collision sensor, splitting the ribosome into its 2 subunits. Detects stalled/collided 70S ribosomes which it binds and splits by an ATP-hydrolysis driven conformational change. Acts upstream of the ribosome quality control system (RQC), a ribosome-associated complex that mediates the extraction of incompletely synthesized nascent chains from stalled ribosomes and their subsequent degradation. Probably generates substrates for RQC.</text>
</comment>
<dbReference type="GO" id="GO:0030983">
    <property type="term" value="F:mismatched DNA binding"/>
    <property type="evidence" value="ECO:0007669"/>
    <property type="project" value="InterPro"/>
</dbReference>
<reference evidence="10" key="1">
    <citation type="submission" date="2022-03" db="EMBL/GenBank/DDBJ databases">
        <title>Draft Genome Sequence of Firmicute Strain S0AB, a Heterotrophic Iron/Sulfur-Oxidizing Extreme Acidophile.</title>
        <authorList>
            <person name="Vergara E."/>
            <person name="Pakostova E."/>
            <person name="Johnson D.B."/>
            <person name="Holmes D.S."/>
        </authorList>
    </citation>
    <scope>NUCLEOTIDE SEQUENCE</scope>
    <source>
        <strain evidence="10">S0AB</strain>
    </source>
</reference>
<keyword evidence="7" id="KW-0540">Nuclease</keyword>
<dbReference type="PANTHER" id="PTHR48466:SF2">
    <property type="entry name" value="OS10G0509000 PROTEIN"/>
    <property type="match status" value="1"/>
</dbReference>
<dbReference type="PIRSF" id="PIRSF005814">
    <property type="entry name" value="MutS_YshD"/>
    <property type="match status" value="1"/>
</dbReference>
<evidence type="ECO:0000256" key="6">
    <source>
        <dbReference type="ARBA" id="ARBA00023125"/>
    </source>
</evidence>
<dbReference type="NCBIfam" id="TIGR01069">
    <property type="entry name" value="mutS2"/>
    <property type="match status" value="1"/>
</dbReference>
<dbReference type="GO" id="GO:0043023">
    <property type="term" value="F:ribosomal large subunit binding"/>
    <property type="evidence" value="ECO:0007669"/>
    <property type="project" value="UniProtKB-UniRule"/>
</dbReference>
<keyword evidence="4 7" id="KW-0067">ATP-binding</keyword>
<sequence>MNQRVFKILEYDKIRNQVVSFCNTLYGSEWVHTMEPFEQYEWAVHAQDVTEEAAIFYRLKGDPPFAVTSDMRPAVMRAKLGSVLSSIDLVAIAQTARGARHMRKLIESVALQAEIPYFVEMSEMLSLEKILEDEIFFCIDEDGLVQDRASAELREIRQDMKTVQMRMKRALDELVRSPGLQKYLQDQIITMRGDRYCLAVRTDSQHAIRGVVHDVSASGSTLFIEPERVAQMSNELKRLETAESREIERILTQLSAHVTEHEEKLQHAMKAIGELDFALAKARFAHAVHAVKPQLTSEPRLHIRKGRHPLLDPKRAVPLSVQVGQPFSALVITGPNTGGKTVTLKTIGLFVIMALSGLFLPADEGTEIGFFSEVFADIGDEQSIEQNLSTFSSHMTNIVHILERADDRSLVLFDELGAGTDPTEGAALAMAILDDLHRRAIRVVATTHYSELKAYAYTTDSTSNASMEFDVDTLSPTYRLLLGIPGRSNAFAIARRLGLSSAILDVASDKLSTQDVRVEHLIGKLQMSVKIAQDEEEKWKAVHREAMDLKQDLLEKQEEEEMLAESRRKKADAELRTRIVRMQREAETILAELRELRSKGIEQLKDHELTAARKRLESLVPNETLRAVAKVKKQKEVAVGDEVRVLTLAGQKATVIAVTAGSDELTVAVGAMKMKARKEHVELVRKAKYIDKPVPTISRAVIDVKPSLDLRGTNVEEAIREIDQYLDRAILAGYHQVSLIHGKGTGALRKGLQSYLRHHPRISHVRLGTQGEGDSGVTVVELG</sequence>
<keyword evidence="3 7" id="KW-0378">Hydrolase</keyword>
<dbReference type="SMART" id="SM00534">
    <property type="entry name" value="MUTSac"/>
    <property type="match status" value="1"/>
</dbReference>
<dbReference type="SMART" id="SM00533">
    <property type="entry name" value="MUTSd"/>
    <property type="match status" value="1"/>
</dbReference>